<evidence type="ECO:0000313" key="7">
    <source>
        <dbReference type="Proteomes" id="UP001107558"/>
    </source>
</evidence>
<dbReference type="AlphaFoldDB" id="A0A9J6BL14"/>
<evidence type="ECO:0000256" key="3">
    <source>
        <dbReference type="ARBA" id="ARBA00022525"/>
    </source>
</evidence>
<evidence type="ECO:0000259" key="5">
    <source>
        <dbReference type="Pfam" id="PF00151"/>
    </source>
</evidence>
<dbReference type="Proteomes" id="UP001107558">
    <property type="component" value="Chromosome 3"/>
</dbReference>
<dbReference type="InterPro" id="IPR013818">
    <property type="entry name" value="Lipase"/>
</dbReference>
<name>A0A9J6BL14_POLVA</name>
<dbReference type="SUPFAM" id="SSF53474">
    <property type="entry name" value="alpha/beta-Hydrolases"/>
    <property type="match status" value="1"/>
</dbReference>
<dbReference type="EMBL" id="JADBJN010000003">
    <property type="protein sequence ID" value="KAG5670569.1"/>
    <property type="molecule type" value="Genomic_DNA"/>
</dbReference>
<evidence type="ECO:0000313" key="6">
    <source>
        <dbReference type="EMBL" id="KAG5670569.1"/>
    </source>
</evidence>
<keyword evidence="3" id="KW-0964">Secreted</keyword>
<comment type="caution">
    <text evidence="6">The sequence shown here is derived from an EMBL/GenBank/DDBJ whole genome shotgun (WGS) entry which is preliminary data.</text>
</comment>
<evidence type="ECO:0000256" key="1">
    <source>
        <dbReference type="ARBA" id="ARBA00004613"/>
    </source>
</evidence>
<dbReference type="InterPro" id="IPR000734">
    <property type="entry name" value="TAG_lipase"/>
</dbReference>
<reference evidence="6" key="1">
    <citation type="submission" date="2021-03" db="EMBL/GenBank/DDBJ databases">
        <title>Chromosome level genome of the anhydrobiotic midge Polypedilum vanderplanki.</title>
        <authorList>
            <person name="Yoshida Y."/>
            <person name="Kikawada T."/>
            <person name="Gusev O."/>
        </authorList>
    </citation>
    <scope>NUCLEOTIDE SEQUENCE</scope>
    <source>
        <strain evidence="6">NIAS01</strain>
        <tissue evidence="6">Whole body or cell culture</tissue>
    </source>
</reference>
<dbReference type="PRINTS" id="PR00821">
    <property type="entry name" value="TAGLIPASE"/>
</dbReference>
<gene>
    <name evidence="6" type="ORF">PVAND_000822</name>
</gene>
<feature type="domain" description="Lipase" evidence="5">
    <location>
        <begin position="13"/>
        <end position="295"/>
    </location>
</feature>
<accession>A0A9J6BL14</accession>
<dbReference type="GO" id="GO:0016042">
    <property type="term" value="P:lipid catabolic process"/>
    <property type="evidence" value="ECO:0007669"/>
    <property type="project" value="TreeGrafter"/>
</dbReference>
<dbReference type="GO" id="GO:0005615">
    <property type="term" value="C:extracellular space"/>
    <property type="evidence" value="ECO:0007669"/>
    <property type="project" value="TreeGrafter"/>
</dbReference>
<comment type="subcellular location">
    <subcellularLocation>
        <location evidence="1">Secreted</location>
    </subcellularLocation>
</comment>
<dbReference type="InterPro" id="IPR029058">
    <property type="entry name" value="AB_hydrolase_fold"/>
</dbReference>
<organism evidence="6 7">
    <name type="scientific">Polypedilum vanderplanki</name>
    <name type="common">Sleeping chironomid midge</name>
    <dbReference type="NCBI Taxonomy" id="319348"/>
    <lineage>
        <taxon>Eukaryota</taxon>
        <taxon>Metazoa</taxon>
        <taxon>Ecdysozoa</taxon>
        <taxon>Arthropoda</taxon>
        <taxon>Hexapoda</taxon>
        <taxon>Insecta</taxon>
        <taxon>Pterygota</taxon>
        <taxon>Neoptera</taxon>
        <taxon>Endopterygota</taxon>
        <taxon>Diptera</taxon>
        <taxon>Nematocera</taxon>
        <taxon>Chironomoidea</taxon>
        <taxon>Chironomidae</taxon>
        <taxon>Chironominae</taxon>
        <taxon>Polypedilum</taxon>
        <taxon>Polypedilum</taxon>
    </lineage>
</organism>
<dbReference type="Pfam" id="PF00151">
    <property type="entry name" value="Lipase"/>
    <property type="match status" value="1"/>
</dbReference>
<evidence type="ECO:0000256" key="4">
    <source>
        <dbReference type="RuleBase" id="RU004262"/>
    </source>
</evidence>
<dbReference type="GO" id="GO:0016298">
    <property type="term" value="F:lipase activity"/>
    <property type="evidence" value="ECO:0007669"/>
    <property type="project" value="InterPro"/>
</dbReference>
<evidence type="ECO:0000256" key="2">
    <source>
        <dbReference type="ARBA" id="ARBA00010701"/>
    </source>
</evidence>
<proteinExistence type="inferred from homology"/>
<dbReference type="GO" id="GO:0017171">
    <property type="term" value="F:serine hydrolase activity"/>
    <property type="evidence" value="ECO:0007669"/>
    <property type="project" value="TreeGrafter"/>
</dbReference>
<comment type="similarity">
    <text evidence="2 4">Belongs to the AB hydrolase superfamily. Lipase family.</text>
</comment>
<dbReference type="PANTHER" id="PTHR11610">
    <property type="entry name" value="LIPASE"/>
    <property type="match status" value="1"/>
</dbReference>
<dbReference type="PANTHER" id="PTHR11610:SF173">
    <property type="entry name" value="LIPASE DOMAIN-CONTAINING PROTEIN-RELATED"/>
    <property type="match status" value="1"/>
</dbReference>
<dbReference type="OrthoDB" id="199913at2759"/>
<protein>
    <recommendedName>
        <fullName evidence="5">Lipase domain-containing protein</fullName>
    </recommendedName>
</protein>
<dbReference type="Gene3D" id="3.40.50.1820">
    <property type="entry name" value="alpha/beta hydrolase"/>
    <property type="match status" value="1"/>
</dbReference>
<sequence length="303" mass="33602">MILNPCTSLFLSHSADSTQFHCYSNSIFKGIHSIDNPFDISTKSNFDIDFTQNNIKILLHGWNAEPNHISIQSVRNAYLKRNVSHVMAVDWSEIASLPYIVARDLIAIVGSRICVKLKSFIEGWNVSAANIHIIGHSLGCHIATHVGRCFNGEIGRMTALDPAGVLFTKFSTDAVSKNDFIFLDSIHTSAGLAGEFEIRGHADFYPNRGIAPQPGCEALDIFTFTACSHYRAVLFFAESILLPTSFYAHQCDLSLFQLPAHRNCLNGSGVVIMGEHIDRNTRGVFYLETFSTTPYGKEEIQPV</sequence>
<keyword evidence="7" id="KW-1185">Reference proteome</keyword>